<keyword evidence="2" id="KW-1185">Reference proteome</keyword>
<dbReference type="AlphaFoldDB" id="A0A368GU00"/>
<evidence type="ECO:0000313" key="1">
    <source>
        <dbReference type="EMBL" id="RCN47856.1"/>
    </source>
</evidence>
<dbReference type="Proteomes" id="UP000252519">
    <property type="component" value="Unassembled WGS sequence"/>
</dbReference>
<name>A0A368GU00_ANCCA</name>
<sequence>MIANEDEFLSRETKKQPNCRRWRTTIAAAVPAYLEPLVARLRMEESIVGYEGEREYHSGSGDPPVNREEEPVILKEGKPHHYAASNPTNQAAFATREMRGKSTRTCYKRWEKSTSSCVNIILINKKWLGEVI</sequence>
<dbReference type="EMBL" id="JOJR01000055">
    <property type="protein sequence ID" value="RCN47856.1"/>
    <property type="molecule type" value="Genomic_DNA"/>
</dbReference>
<accession>A0A368GU00</accession>
<comment type="caution">
    <text evidence="1">The sequence shown here is derived from an EMBL/GenBank/DDBJ whole genome shotgun (WGS) entry which is preliminary data.</text>
</comment>
<evidence type="ECO:0000313" key="2">
    <source>
        <dbReference type="Proteomes" id="UP000252519"/>
    </source>
</evidence>
<reference evidence="1 2" key="1">
    <citation type="submission" date="2014-10" db="EMBL/GenBank/DDBJ databases">
        <title>Draft genome of the hookworm Ancylostoma caninum.</title>
        <authorList>
            <person name="Mitreva M."/>
        </authorList>
    </citation>
    <scope>NUCLEOTIDE SEQUENCE [LARGE SCALE GENOMIC DNA]</scope>
    <source>
        <strain evidence="1 2">Baltimore</strain>
    </source>
</reference>
<proteinExistence type="predicted"/>
<protein>
    <submittedName>
        <fullName evidence="1">Uncharacterized protein</fullName>
    </submittedName>
</protein>
<gene>
    <name evidence="1" type="ORF">ANCCAN_06050</name>
</gene>
<organism evidence="1 2">
    <name type="scientific">Ancylostoma caninum</name>
    <name type="common">Dog hookworm</name>
    <dbReference type="NCBI Taxonomy" id="29170"/>
    <lineage>
        <taxon>Eukaryota</taxon>
        <taxon>Metazoa</taxon>
        <taxon>Ecdysozoa</taxon>
        <taxon>Nematoda</taxon>
        <taxon>Chromadorea</taxon>
        <taxon>Rhabditida</taxon>
        <taxon>Rhabditina</taxon>
        <taxon>Rhabditomorpha</taxon>
        <taxon>Strongyloidea</taxon>
        <taxon>Ancylostomatidae</taxon>
        <taxon>Ancylostomatinae</taxon>
        <taxon>Ancylostoma</taxon>
    </lineage>
</organism>